<evidence type="ECO:0000313" key="1">
    <source>
        <dbReference type="Ensembl" id="ENSCCNP00000004085.1"/>
    </source>
</evidence>
<dbReference type="GO" id="GO:0003735">
    <property type="term" value="F:structural constituent of ribosome"/>
    <property type="evidence" value="ECO:0007669"/>
    <property type="project" value="InterPro"/>
</dbReference>
<dbReference type="InterPro" id="IPR036049">
    <property type="entry name" value="Ribosomal_uL29_sf"/>
</dbReference>
<dbReference type="Gene3D" id="1.10.287.310">
    <property type="match status" value="1"/>
</dbReference>
<dbReference type="GO" id="GO:0005840">
    <property type="term" value="C:ribosome"/>
    <property type="evidence" value="ECO:0007669"/>
    <property type="project" value="InterPro"/>
</dbReference>
<sequence>MAKIKAQTIPLKKEELLKWLGDLKVELSQLHISKVTGSSPRCKLSKNPLPRFSLPLIRFIKKTSGNSKPQCKRYRPLDLWPKKTGTLCYQLNKHKEQARGESEDQKAAPVTSVKYRVKQGIIKYLLERVK</sequence>
<dbReference type="AlphaFoldDB" id="A0A8C0W130"/>
<dbReference type="GO" id="GO:0006412">
    <property type="term" value="P:translation"/>
    <property type="evidence" value="ECO:0007669"/>
    <property type="project" value="InterPro"/>
</dbReference>
<proteinExistence type="predicted"/>
<protein>
    <recommendedName>
        <fullName evidence="2">60S ribosomal protein L35</fullName>
    </recommendedName>
</protein>
<accession>A0A8C0W130</accession>
<dbReference type="Ensembl" id="ENSCCNT00000005349.1">
    <property type="protein sequence ID" value="ENSCCNP00000004085.1"/>
    <property type="gene ID" value="ENSCCNG00000004319.1"/>
</dbReference>
<evidence type="ECO:0008006" key="2">
    <source>
        <dbReference type="Google" id="ProtNLM"/>
    </source>
</evidence>
<organism evidence="1">
    <name type="scientific">Castor canadensis</name>
    <name type="common">American beaver</name>
    <dbReference type="NCBI Taxonomy" id="51338"/>
    <lineage>
        <taxon>Eukaryota</taxon>
        <taxon>Metazoa</taxon>
        <taxon>Chordata</taxon>
        <taxon>Craniata</taxon>
        <taxon>Vertebrata</taxon>
        <taxon>Euteleostomi</taxon>
        <taxon>Mammalia</taxon>
        <taxon>Eutheria</taxon>
        <taxon>Euarchontoglires</taxon>
        <taxon>Glires</taxon>
        <taxon>Rodentia</taxon>
        <taxon>Castorimorpha</taxon>
        <taxon>Castoridae</taxon>
        <taxon>Castor</taxon>
    </lineage>
</organism>
<dbReference type="Gene3D" id="6.10.250.3450">
    <property type="match status" value="1"/>
</dbReference>
<reference evidence="1" key="1">
    <citation type="submission" date="2023-09" db="UniProtKB">
        <authorList>
            <consortium name="Ensembl"/>
        </authorList>
    </citation>
    <scope>IDENTIFICATION</scope>
</reference>
<name>A0A8C0W130_CASCN</name>